<dbReference type="OrthoDB" id="1793045at2"/>
<keyword evidence="2" id="KW-1185">Reference proteome</keyword>
<dbReference type="EMBL" id="CP003108">
    <property type="protein sequence ID" value="AET68770.1"/>
    <property type="molecule type" value="Genomic_DNA"/>
</dbReference>
<reference evidence="1 2" key="2">
    <citation type="journal article" date="2012" name="J. Bacteriol.">
        <title>Complete genome sequences of Desulfosporosinus orientis DSM765T, Desulfosporosinus youngiae DSM17734T, Desulfosporosinus meridiei DSM13257T, and Desulfosporosinus acidiphilus DSM22704T.</title>
        <authorList>
            <person name="Pester M."/>
            <person name="Brambilla E."/>
            <person name="Alazard D."/>
            <person name="Rattei T."/>
            <person name="Weinmaier T."/>
            <person name="Han J."/>
            <person name="Lucas S."/>
            <person name="Lapidus A."/>
            <person name="Cheng J.F."/>
            <person name="Goodwin L."/>
            <person name="Pitluck S."/>
            <person name="Peters L."/>
            <person name="Ovchinnikova G."/>
            <person name="Teshima H."/>
            <person name="Detter J.C."/>
            <person name="Han C.S."/>
            <person name="Tapia R."/>
            <person name="Land M.L."/>
            <person name="Hauser L."/>
            <person name="Kyrpides N.C."/>
            <person name="Ivanova N.N."/>
            <person name="Pagani I."/>
            <person name="Huntmann M."/>
            <person name="Wei C.L."/>
            <person name="Davenport K.W."/>
            <person name="Daligault H."/>
            <person name="Chain P.S."/>
            <person name="Chen A."/>
            <person name="Mavromatis K."/>
            <person name="Markowitz V."/>
            <person name="Szeto E."/>
            <person name="Mikhailova N."/>
            <person name="Pati A."/>
            <person name="Wagner M."/>
            <person name="Woyke T."/>
            <person name="Ollivier B."/>
            <person name="Klenk H.P."/>
            <person name="Spring S."/>
            <person name="Loy A."/>
        </authorList>
    </citation>
    <scope>NUCLEOTIDE SEQUENCE [LARGE SCALE GENOMIC DNA]</scope>
    <source>
        <strain evidence="2">ATCC 19365 / DSM 765 / NCIMB 8382 / VKM B-1628</strain>
    </source>
</reference>
<dbReference type="RefSeq" id="WP_014185578.1">
    <property type="nucleotide sequence ID" value="NC_016584.1"/>
</dbReference>
<dbReference type="STRING" id="768706.Desor_3267"/>
<dbReference type="PATRIC" id="fig|768706.3.peg.3294"/>
<proteinExistence type="predicted"/>
<organism evidence="1 2">
    <name type="scientific">Desulfosporosinus orientis (strain ATCC 19365 / DSM 765 / NCIMB 8382 / VKM B-1628 / Singapore I)</name>
    <name type="common">Desulfotomaculum orientis</name>
    <dbReference type="NCBI Taxonomy" id="768706"/>
    <lineage>
        <taxon>Bacteria</taxon>
        <taxon>Bacillati</taxon>
        <taxon>Bacillota</taxon>
        <taxon>Clostridia</taxon>
        <taxon>Eubacteriales</taxon>
        <taxon>Desulfitobacteriaceae</taxon>
        <taxon>Desulfosporosinus</taxon>
    </lineage>
</organism>
<protein>
    <submittedName>
        <fullName evidence="1">Uncharacterized protein</fullName>
    </submittedName>
</protein>
<dbReference type="HOGENOM" id="CLU_914404_0_0_9"/>
<accession>G7WBL2</accession>
<sequence length="255" mass="29393">METYYHNNPKIEEWTEQIIEKILTVCILSGSDSNSEYQKGCQLIAKITALLQGFSSLPAEYLADGLKQIIEQQLPDPRVINNFPAFHNTMNRMIKEGMLTVVGDLEIETVQLELTQAQPALALVHQENEKVDRLVDSGNQKLAELIENIPDTECIDGETNALNQTQLYRERIKKTLPHLFPKETIQWDVTLLSQTFLAQLNDILIYCADMDQKLNKEIYFKDGWKVMVVGEEELAYPRRLERELKNLMRIGKKIK</sequence>
<evidence type="ECO:0000313" key="1">
    <source>
        <dbReference type="EMBL" id="AET68770.1"/>
    </source>
</evidence>
<dbReference type="eggNOG" id="COG3064">
    <property type="taxonomic scope" value="Bacteria"/>
</dbReference>
<dbReference type="KEGG" id="dor:Desor_3267"/>
<evidence type="ECO:0000313" key="2">
    <source>
        <dbReference type="Proteomes" id="UP000006346"/>
    </source>
</evidence>
<gene>
    <name evidence="1" type="ordered locus">Desor_3267</name>
</gene>
<name>G7WBL2_DESOD</name>
<reference evidence="2" key="1">
    <citation type="submission" date="2011-11" db="EMBL/GenBank/DDBJ databases">
        <title>Complete sequence of Desulfosporosinus orientis DSM 765.</title>
        <authorList>
            <person name="Lucas S."/>
            <person name="Han J."/>
            <person name="Lapidus A."/>
            <person name="Cheng J.-F."/>
            <person name="Goodwin L."/>
            <person name="Pitluck S."/>
            <person name="Peters L."/>
            <person name="Ovchinnikova G."/>
            <person name="Teshima H."/>
            <person name="Detter J.C."/>
            <person name="Han C."/>
            <person name="Tapia R."/>
            <person name="Land M."/>
            <person name="Hauser L."/>
            <person name="Kyrpides N."/>
            <person name="Ivanova N."/>
            <person name="Pagani I."/>
            <person name="Pester M."/>
            <person name="Spring S."/>
            <person name="Ollivier B."/>
            <person name="Rattei T."/>
            <person name="Klenk H.-P."/>
            <person name="Wagner M."/>
            <person name="Loy A."/>
            <person name="Woyke T."/>
        </authorList>
    </citation>
    <scope>NUCLEOTIDE SEQUENCE [LARGE SCALE GENOMIC DNA]</scope>
    <source>
        <strain evidence="2">ATCC 19365 / DSM 765 / NCIMB 8382 / VKM B-1628</strain>
    </source>
</reference>
<dbReference type="Proteomes" id="UP000006346">
    <property type="component" value="Chromosome"/>
</dbReference>
<dbReference type="AlphaFoldDB" id="G7WBL2"/>